<dbReference type="VEuPathDB" id="FungiDB:An16g02800"/>
<reference evidence="1" key="1">
    <citation type="submission" date="2025-02" db="EMBL/GenBank/DDBJ databases">
        <authorList>
            <consortium name="NCBI Genome Project"/>
        </authorList>
    </citation>
    <scope>NUCLEOTIDE SEQUENCE</scope>
</reference>
<gene>
    <name evidence="1" type="ORF">An16g02800</name>
</gene>
<dbReference type="GeneID" id="84593351"/>
<evidence type="ECO:0000313" key="1">
    <source>
        <dbReference type="RefSeq" id="XP_059605600.1"/>
    </source>
</evidence>
<dbReference type="RefSeq" id="XP_059605600.1">
    <property type="nucleotide sequence ID" value="XM_059745004.1"/>
</dbReference>
<name>A0AAJ8E319_ASPNG</name>
<reference evidence="1" key="2">
    <citation type="submission" date="2025-08" db="UniProtKB">
        <authorList>
            <consortium name="RefSeq"/>
        </authorList>
    </citation>
    <scope>IDENTIFICATION</scope>
</reference>
<dbReference type="AlphaFoldDB" id="A0AAJ8E319"/>
<proteinExistence type="predicted"/>
<protein>
    <submittedName>
        <fullName evidence="1">Uncharacterized protein</fullName>
    </submittedName>
</protein>
<organism evidence="1">
    <name type="scientific">Aspergillus niger</name>
    <dbReference type="NCBI Taxonomy" id="5061"/>
    <lineage>
        <taxon>Eukaryota</taxon>
        <taxon>Fungi</taxon>
        <taxon>Dikarya</taxon>
        <taxon>Ascomycota</taxon>
        <taxon>Pezizomycotina</taxon>
        <taxon>Eurotiomycetes</taxon>
        <taxon>Eurotiomycetidae</taxon>
        <taxon>Eurotiales</taxon>
        <taxon>Aspergillaceae</taxon>
        <taxon>Aspergillus</taxon>
        <taxon>Aspergillus subgen. Circumdati</taxon>
    </lineage>
</organism>
<dbReference type="KEGG" id="ang:An16g02800"/>
<accession>A0AAJ8E319</accession>
<sequence>MGIRRAVHEARTQDDASNNLLLWDKTNIEPLHEQVCFGAGILKHWRARGFCPRQKLIDAPKNEAEPLKPRNGPILGLGGKPKSPASPCPCWRNSQPGEPWVESRLSERPWIMQAPIGANNCNRVPDQRFKHPGHLISARGTLWPVASALTLSLKSSRSIGICIESPCGRCQRVLG</sequence>